<evidence type="ECO:0000256" key="1">
    <source>
        <dbReference type="SAM" id="SignalP"/>
    </source>
</evidence>
<keyword evidence="1" id="KW-0732">Signal</keyword>
<dbReference type="Proteomes" id="UP000216215">
    <property type="component" value="Unassembled WGS sequence"/>
</dbReference>
<dbReference type="EMBL" id="NPKI01000017">
    <property type="protein sequence ID" value="PAQ01648.1"/>
    <property type="molecule type" value="Genomic_DNA"/>
</dbReference>
<evidence type="ECO:0000313" key="2">
    <source>
        <dbReference type="EMBL" id="PAQ01648.1"/>
    </source>
</evidence>
<comment type="caution">
    <text evidence="2">The sequence shown here is derived from an EMBL/GenBank/DDBJ whole genome shotgun (WGS) entry which is preliminary data.</text>
</comment>
<proteinExistence type="predicted"/>
<organism evidence="2 3">
    <name type="scientific">Mesorhizobium mediterraneum</name>
    <dbReference type="NCBI Taxonomy" id="43617"/>
    <lineage>
        <taxon>Bacteria</taxon>
        <taxon>Pseudomonadati</taxon>
        <taxon>Pseudomonadota</taxon>
        <taxon>Alphaproteobacteria</taxon>
        <taxon>Hyphomicrobiales</taxon>
        <taxon>Phyllobacteriaceae</taxon>
        <taxon>Mesorhizobium</taxon>
    </lineage>
</organism>
<gene>
    <name evidence="2" type="ORF">CIT25_15740</name>
</gene>
<keyword evidence="3" id="KW-1185">Reference proteome</keyword>
<name>A0AB36RAK4_9HYPH</name>
<evidence type="ECO:0000313" key="3">
    <source>
        <dbReference type="Proteomes" id="UP000216215"/>
    </source>
</evidence>
<dbReference type="RefSeq" id="WP_095485589.1">
    <property type="nucleotide sequence ID" value="NZ_CP088151.1"/>
</dbReference>
<sequence length="174" mass="18227">MKLFVGIGGAVATAFLLVSVCGIAQADSVLDNWRFDTGSGGLVTASLHATNKLITGGGALSYSPVLTIACRANGEPRWSEWLQLNDAVSASRTITVSVTVDKASKVNESWSVGPRGRTLVRDGADGIRRLVSADRLLLSWRFGLLSGRGEADFDLAGFSEAVGQIAGTCNTELP</sequence>
<accession>A0AB36RAK4</accession>
<dbReference type="AlphaFoldDB" id="A0AB36RAK4"/>
<reference evidence="3" key="1">
    <citation type="submission" date="2017-08" db="EMBL/GenBank/DDBJ databases">
        <title>Mesorhizobium wenxinae sp. nov., a novel rhizobial species isolated from root nodules of chickpea (Cicer arietinum L.).</title>
        <authorList>
            <person name="Zhang J."/>
        </authorList>
    </citation>
    <scope>NUCLEOTIDE SEQUENCE [LARGE SCALE GENOMIC DNA]</scope>
    <source>
        <strain evidence="3">USDA 3392</strain>
    </source>
</reference>
<protein>
    <submittedName>
        <fullName evidence="2">Uncharacterized protein</fullName>
    </submittedName>
</protein>
<feature type="signal peptide" evidence="1">
    <location>
        <begin position="1"/>
        <end position="26"/>
    </location>
</feature>
<feature type="chain" id="PRO_5044243601" evidence="1">
    <location>
        <begin position="27"/>
        <end position="174"/>
    </location>
</feature>